<gene>
    <name evidence="2" type="ORF">FDZ14_18785</name>
</gene>
<proteinExistence type="predicted"/>
<dbReference type="InterPro" id="IPR012337">
    <property type="entry name" value="RNaseH-like_sf"/>
</dbReference>
<dbReference type="SUPFAM" id="SSF53098">
    <property type="entry name" value="Ribonuclease H-like"/>
    <property type="match status" value="1"/>
</dbReference>
<organism evidence="2 3">
    <name type="scientific">Priestia megaterium</name>
    <name type="common">Bacillus megaterium</name>
    <dbReference type="NCBI Taxonomy" id="1404"/>
    <lineage>
        <taxon>Bacteria</taxon>
        <taxon>Bacillati</taxon>
        <taxon>Bacillota</taxon>
        <taxon>Bacilli</taxon>
        <taxon>Bacillales</taxon>
        <taxon>Bacillaceae</taxon>
        <taxon>Priestia</taxon>
    </lineage>
</organism>
<dbReference type="Proteomes" id="UP000501076">
    <property type="component" value="Chromosome"/>
</dbReference>
<name>A0A6M6DSU6_PRIMG</name>
<protein>
    <submittedName>
        <fullName evidence="2">IS3 family transposase</fullName>
    </submittedName>
</protein>
<evidence type="ECO:0000313" key="2">
    <source>
        <dbReference type="EMBL" id="QJX78123.1"/>
    </source>
</evidence>
<reference evidence="2 3" key="1">
    <citation type="submission" date="2019-10" db="EMBL/GenBank/DDBJ databases">
        <title>Complete genome sequences for adaption low water activity.</title>
        <authorList>
            <person name="Zhao L."/>
            <person name="Zhong J."/>
        </authorList>
    </citation>
    <scope>NUCLEOTIDE SEQUENCE [LARGE SCALE GENOMIC DNA]</scope>
    <source>
        <strain evidence="2 3">FDU301</strain>
    </source>
</reference>
<evidence type="ECO:0000313" key="3">
    <source>
        <dbReference type="Proteomes" id="UP000501076"/>
    </source>
</evidence>
<evidence type="ECO:0000259" key="1">
    <source>
        <dbReference type="Pfam" id="PF13333"/>
    </source>
</evidence>
<sequence length="75" mass="9445">MIQRKLRHYRNLYFLVINLFFKLKPELLYLQQFKDMDHFERELEGYIHYYNNTRIKRELKGMSPVEYRTHANYVA</sequence>
<feature type="domain" description="Integrase catalytic" evidence="1">
    <location>
        <begin position="19"/>
        <end position="70"/>
    </location>
</feature>
<dbReference type="Pfam" id="PF13333">
    <property type="entry name" value="rve_2"/>
    <property type="match status" value="1"/>
</dbReference>
<dbReference type="EMBL" id="CP045272">
    <property type="protein sequence ID" value="QJX78123.1"/>
    <property type="molecule type" value="Genomic_DNA"/>
</dbReference>
<accession>A0A6M6DSU6</accession>
<dbReference type="GO" id="GO:0015074">
    <property type="term" value="P:DNA integration"/>
    <property type="evidence" value="ECO:0007669"/>
    <property type="project" value="InterPro"/>
</dbReference>
<dbReference type="InterPro" id="IPR001584">
    <property type="entry name" value="Integrase_cat-core"/>
</dbReference>
<dbReference type="RefSeq" id="WP_095380510.1">
    <property type="nucleotide sequence ID" value="NZ_CAWYPY010000002.1"/>
</dbReference>
<dbReference type="AlphaFoldDB" id="A0A6M6DSU6"/>